<dbReference type="HOGENOM" id="CLU_020884_3_0_10"/>
<dbReference type="InterPro" id="IPR001279">
    <property type="entry name" value="Metallo-B-lactamas"/>
</dbReference>
<dbReference type="InterPro" id="IPR036866">
    <property type="entry name" value="RibonucZ/Hydroxyglut_hydro"/>
</dbReference>
<protein>
    <submittedName>
        <fullName evidence="2">Beta-lactamase domain protein</fullName>
    </submittedName>
</protein>
<evidence type="ECO:0000313" key="2">
    <source>
        <dbReference type="EMBL" id="ACU04800.1"/>
    </source>
</evidence>
<evidence type="ECO:0000259" key="1">
    <source>
        <dbReference type="SMART" id="SM00849"/>
    </source>
</evidence>
<dbReference type="Pfam" id="PF12706">
    <property type="entry name" value="Lactamase_B_2"/>
    <property type="match status" value="1"/>
</dbReference>
<dbReference type="AlphaFoldDB" id="C6Y088"/>
<dbReference type="EMBL" id="CP001681">
    <property type="protein sequence ID" value="ACU04800.1"/>
    <property type="molecule type" value="Genomic_DNA"/>
</dbReference>
<dbReference type="Gene3D" id="3.60.15.10">
    <property type="entry name" value="Ribonuclease Z/Hydroxyacylglutathione hydrolase-like"/>
    <property type="match status" value="1"/>
</dbReference>
<dbReference type="InterPro" id="IPR050114">
    <property type="entry name" value="UPF0173_UPF0282_UlaG_hydrolase"/>
</dbReference>
<reference evidence="2 3" key="1">
    <citation type="journal article" date="2009" name="Stand. Genomic Sci.">
        <title>Complete genome sequence of Pedobacter heparinus type strain (HIM 762-3).</title>
        <authorList>
            <person name="Han C."/>
            <person name="Spring S."/>
            <person name="Lapidus A."/>
            <person name="Del Rio T.G."/>
            <person name="Tice H."/>
            <person name="Copeland A."/>
            <person name="Cheng J.F."/>
            <person name="Lucas S."/>
            <person name="Chen F."/>
            <person name="Nolan M."/>
            <person name="Bruce D."/>
            <person name="Goodwin L."/>
            <person name="Pitluck S."/>
            <person name="Ivanova N."/>
            <person name="Mavromatis K."/>
            <person name="Mikhailova N."/>
            <person name="Pati A."/>
            <person name="Chen A."/>
            <person name="Palaniappan K."/>
            <person name="Land M."/>
            <person name="Hauser L."/>
            <person name="Chang Y.J."/>
            <person name="Jeffries C.C."/>
            <person name="Saunders E."/>
            <person name="Chertkov O."/>
            <person name="Brettin T."/>
            <person name="Goker M."/>
            <person name="Rohde M."/>
            <person name="Bristow J."/>
            <person name="Eisen J.A."/>
            <person name="Markowitz V."/>
            <person name="Hugenholtz P."/>
            <person name="Kyrpides N.C."/>
            <person name="Klenk H.P."/>
            <person name="Detter J.C."/>
        </authorList>
    </citation>
    <scope>NUCLEOTIDE SEQUENCE [LARGE SCALE GENOMIC DNA]</scope>
    <source>
        <strain evidence="3">ATCC 13125 / DSM 2366 / CIP 104194 / JCM 7457 / NBRC 12017 / NCIMB 9290 / NRRL B-14731 / HIM 762-3</strain>
    </source>
</reference>
<dbReference type="OrthoDB" id="9805728at2"/>
<dbReference type="STRING" id="485917.Phep_2596"/>
<accession>C6Y088</accession>
<dbReference type="eggNOG" id="COG2220">
    <property type="taxonomic scope" value="Bacteria"/>
</dbReference>
<dbReference type="SMART" id="SM00849">
    <property type="entry name" value="Lactamase_B"/>
    <property type="match status" value="1"/>
</dbReference>
<evidence type="ECO:0000313" key="3">
    <source>
        <dbReference type="Proteomes" id="UP000000852"/>
    </source>
</evidence>
<gene>
    <name evidence="2" type="ordered locus">Phep_2596</name>
</gene>
<sequence length="236" mass="26221">MDIKWIGQSGYIVDVDGIKLVIDPYLSDSIYKLQGLKRMFPIPLAIKDLHPDYIYCTHNHLDHFDPQTILNILSYFPLCKIIGPSSVIEHANKLNISIRNTILLNQCEQLSLGELKLTATPAIHTDPFSTGLIVEDKHHKVYFSGDTEYVPELAGLITKISDTKLDALFVCINGKLGNMNAENAAVFALALNPEMVIPNHYGMFTENTADPVYFAALCTSAGLKSKIMQINTSIKL</sequence>
<dbReference type="Proteomes" id="UP000000852">
    <property type="component" value="Chromosome"/>
</dbReference>
<proteinExistence type="predicted"/>
<dbReference type="RefSeq" id="WP_015808411.1">
    <property type="nucleotide sequence ID" value="NC_013061.1"/>
</dbReference>
<dbReference type="PANTHER" id="PTHR43546:SF8">
    <property type="entry name" value="METALLO-BETA-LACTAMASE DOMAIN-CONTAINING PROTEIN"/>
    <property type="match status" value="1"/>
</dbReference>
<feature type="domain" description="Metallo-beta-lactamase" evidence="1">
    <location>
        <begin position="7"/>
        <end position="200"/>
    </location>
</feature>
<organism evidence="2 3">
    <name type="scientific">Pedobacter heparinus (strain ATCC 13125 / DSM 2366 / CIP 104194 / JCM 7457 / NBRC 12017 / NCIMB 9290 / NRRL B-14731 / HIM 762-3)</name>
    <dbReference type="NCBI Taxonomy" id="485917"/>
    <lineage>
        <taxon>Bacteria</taxon>
        <taxon>Pseudomonadati</taxon>
        <taxon>Bacteroidota</taxon>
        <taxon>Sphingobacteriia</taxon>
        <taxon>Sphingobacteriales</taxon>
        <taxon>Sphingobacteriaceae</taxon>
        <taxon>Pedobacter</taxon>
    </lineage>
</organism>
<dbReference type="KEGG" id="phe:Phep_2596"/>
<dbReference type="SUPFAM" id="SSF56281">
    <property type="entry name" value="Metallo-hydrolase/oxidoreductase"/>
    <property type="match status" value="1"/>
</dbReference>
<name>C6Y088_PEDHD</name>
<keyword evidence="3" id="KW-1185">Reference proteome</keyword>
<dbReference type="PANTHER" id="PTHR43546">
    <property type="entry name" value="UPF0173 METAL-DEPENDENT HYDROLASE MJ1163-RELATED"/>
    <property type="match status" value="1"/>
</dbReference>